<organism evidence="9 10">
    <name type="scientific">Atractosteus spatula</name>
    <name type="common">Alligator gar</name>
    <name type="synonym">Lepisosteus spatula</name>
    <dbReference type="NCBI Taxonomy" id="7917"/>
    <lineage>
        <taxon>Eukaryota</taxon>
        <taxon>Metazoa</taxon>
        <taxon>Chordata</taxon>
        <taxon>Craniata</taxon>
        <taxon>Vertebrata</taxon>
        <taxon>Euteleostomi</taxon>
        <taxon>Actinopterygii</taxon>
        <taxon>Neopterygii</taxon>
        <taxon>Holostei</taxon>
        <taxon>Semionotiformes</taxon>
        <taxon>Lepisosteidae</taxon>
        <taxon>Atractosteus</taxon>
    </lineage>
</organism>
<keyword evidence="4" id="KW-0175">Coiled coil</keyword>
<dbReference type="InterPro" id="IPR037579">
    <property type="entry name" value="FIB_ANG-like"/>
</dbReference>
<proteinExistence type="predicted"/>
<dbReference type="Proteomes" id="UP000736164">
    <property type="component" value="Unassembled WGS sequence"/>
</dbReference>
<dbReference type="PANTHER" id="PTHR47221">
    <property type="entry name" value="FIBRINOGEN ALPHA CHAIN"/>
    <property type="match status" value="1"/>
</dbReference>
<dbReference type="PANTHER" id="PTHR47221:SF6">
    <property type="entry name" value="FIBRINOGEN ALPHA CHAIN"/>
    <property type="match status" value="1"/>
</dbReference>
<evidence type="ECO:0000256" key="5">
    <source>
        <dbReference type="ARBA" id="ARBA00023157"/>
    </source>
</evidence>
<dbReference type="InterPro" id="IPR014716">
    <property type="entry name" value="Fibrinogen_a/b/g_C_1"/>
</dbReference>
<dbReference type="Pfam" id="PF00147">
    <property type="entry name" value="Fibrinogen_C"/>
    <property type="match status" value="1"/>
</dbReference>
<name>A0A8J7P2U9_ATRSP</name>
<comment type="caution">
    <text evidence="9">The sequence shown here is derived from an EMBL/GenBank/DDBJ whole genome shotgun (WGS) entry which is preliminary data.</text>
</comment>
<evidence type="ECO:0000313" key="10">
    <source>
        <dbReference type="Proteomes" id="UP000736164"/>
    </source>
</evidence>
<dbReference type="Gene3D" id="4.10.530.10">
    <property type="entry name" value="Gamma-fibrinogen Carboxyl Terminal Fragment, domain 2"/>
    <property type="match status" value="1"/>
</dbReference>
<evidence type="ECO:0000256" key="7">
    <source>
        <dbReference type="SAM" id="Phobius"/>
    </source>
</evidence>
<feature type="transmembrane region" description="Helical" evidence="7">
    <location>
        <begin position="50"/>
        <end position="73"/>
    </location>
</feature>
<keyword evidence="6" id="KW-0325">Glycoprotein</keyword>
<dbReference type="InterPro" id="IPR036056">
    <property type="entry name" value="Fibrinogen-like_C"/>
</dbReference>
<accession>A0A8J7P2U9</accession>
<dbReference type="GO" id="GO:0034116">
    <property type="term" value="P:positive regulation of heterotypic cell-cell adhesion"/>
    <property type="evidence" value="ECO:0007669"/>
    <property type="project" value="TreeGrafter"/>
</dbReference>
<dbReference type="GO" id="GO:0005201">
    <property type="term" value="F:extracellular matrix structural constituent"/>
    <property type="evidence" value="ECO:0007669"/>
    <property type="project" value="TreeGrafter"/>
</dbReference>
<evidence type="ECO:0000256" key="6">
    <source>
        <dbReference type="ARBA" id="ARBA00023180"/>
    </source>
</evidence>
<dbReference type="SMART" id="SM00186">
    <property type="entry name" value="FBG"/>
    <property type="match status" value="1"/>
</dbReference>
<evidence type="ECO:0000256" key="2">
    <source>
        <dbReference type="ARBA" id="ARBA00022525"/>
    </source>
</evidence>
<dbReference type="EMBL" id="JAAWVO010061782">
    <property type="protein sequence ID" value="MBN3322873.1"/>
    <property type="molecule type" value="Genomic_DNA"/>
</dbReference>
<dbReference type="PROSITE" id="PS51406">
    <property type="entry name" value="FIBRINOGEN_C_2"/>
    <property type="match status" value="1"/>
</dbReference>
<gene>
    <name evidence="9" type="primary">Angpt4</name>
    <name evidence="9" type="ORF">GTO95_0003187</name>
</gene>
<keyword evidence="7" id="KW-0472">Membrane</keyword>
<evidence type="ECO:0000256" key="3">
    <source>
        <dbReference type="ARBA" id="ARBA00022729"/>
    </source>
</evidence>
<keyword evidence="7" id="KW-1133">Transmembrane helix</keyword>
<dbReference type="AlphaFoldDB" id="A0A8J7P2U9"/>
<dbReference type="GO" id="GO:0042730">
    <property type="term" value="P:fibrinolysis"/>
    <property type="evidence" value="ECO:0007669"/>
    <property type="project" value="TreeGrafter"/>
</dbReference>
<dbReference type="Gene3D" id="3.90.215.10">
    <property type="entry name" value="Gamma Fibrinogen, chain A, domain 1"/>
    <property type="match status" value="1"/>
</dbReference>
<keyword evidence="10" id="KW-1185">Reference proteome</keyword>
<dbReference type="InterPro" id="IPR020837">
    <property type="entry name" value="Fibrinogen_CS"/>
</dbReference>
<reference evidence="9" key="1">
    <citation type="journal article" date="2021" name="Cell">
        <title>Tracing the genetic footprints of vertebrate landing in non-teleost ray-finned fishes.</title>
        <authorList>
            <person name="Bi X."/>
            <person name="Wang K."/>
            <person name="Yang L."/>
            <person name="Pan H."/>
            <person name="Jiang H."/>
            <person name="Wei Q."/>
            <person name="Fang M."/>
            <person name="Yu H."/>
            <person name="Zhu C."/>
            <person name="Cai Y."/>
            <person name="He Y."/>
            <person name="Gan X."/>
            <person name="Zeng H."/>
            <person name="Yu D."/>
            <person name="Zhu Y."/>
            <person name="Jiang H."/>
            <person name="Qiu Q."/>
            <person name="Yang H."/>
            <person name="Zhang Y.E."/>
            <person name="Wang W."/>
            <person name="Zhu M."/>
            <person name="He S."/>
            <person name="Zhang G."/>
        </authorList>
    </citation>
    <scope>NUCLEOTIDE SEQUENCE</scope>
    <source>
        <strain evidence="9">Allg_001</strain>
    </source>
</reference>
<evidence type="ECO:0000256" key="1">
    <source>
        <dbReference type="ARBA" id="ARBA00004613"/>
    </source>
</evidence>
<feature type="domain" description="Fibrinogen C-terminal" evidence="8">
    <location>
        <begin position="82"/>
        <end position="319"/>
    </location>
</feature>
<keyword evidence="5" id="KW-1015">Disulfide bond</keyword>
<dbReference type="InterPro" id="IPR002181">
    <property type="entry name" value="Fibrinogen_a/b/g_C_dom"/>
</dbReference>
<keyword evidence="3" id="KW-0732">Signal</keyword>
<dbReference type="SUPFAM" id="SSF56496">
    <property type="entry name" value="Fibrinogen C-terminal domain-like"/>
    <property type="match status" value="1"/>
</dbReference>
<feature type="non-terminal residue" evidence="9">
    <location>
        <position position="319"/>
    </location>
</feature>
<evidence type="ECO:0000259" key="8">
    <source>
        <dbReference type="PROSITE" id="PS51406"/>
    </source>
</evidence>
<keyword evidence="7" id="KW-0812">Transmembrane</keyword>
<sequence>MMKSRVTSCVLVNLFIGIDVINNSSGAIEGEGFDAKQIRLRRSARALPCHLFQIMAGAWNLIGWGVLLCLCSLTSEAQNKQGTPVSQGRDCSHIKSVSPAASSGVYFIQPPGVRSPFQVYCEMRSDGGWTVFQKRSGGHLSFRRNWKEYKWGFGDLRGDHWLGLQRVWELTRGRQRRSMLRVDLWDFEGGTAFAEYADFKLGSEASAYRLSVNTYRGTAGDAIRGTYSGIDQAGAGFSTEDRDSDGCSPCIFGDVAVESCSREEGGAGWWFSRCGSASLNGDWHPQGSHLGWASGLHWLTWRGPAPYSARATRMMVRTL</sequence>
<protein>
    <submittedName>
        <fullName evidence="9">ANGP4 protein</fullName>
    </submittedName>
</protein>
<dbReference type="CDD" id="cd00087">
    <property type="entry name" value="FReD"/>
    <property type="match status" value="1"/>
</dbReference>
<dbReference type="PROSITE" id="PS00514">
    <property type="entry name" value="FIBRINOGEN_C_1"/>
    <property type="match status" value="1"/>
</dbReference>
<evidence type="ECO:0000313" key="9">
    <source>
        <dbReference type="EMBL" id="MBN3322873.1"/>
    </source>
</evidence>
<dbReference type="GO" id="GO:0005577">
    <property type="term" value="C:fibrinogen complex"/>
    <property type="evidence" value="ECO:0007669"/>
    <property type="project" value="TreeGrafter"/>
</dbReference>
<dbReference type="GO" id="GO:0030674">
    <property type="term" value="F:protein-macromolecule adaptor activity"/>
    <property type="evidence" value="ECO:0007669"/>
    <property type="project" value="TreeGrafter"/>
</dbReference>
<dbReference type="GO" id="GO:0072377">
    <property type="term" value="P:blood coagulation, common pathway"/>
    <property type="evidence" value="ECO:0007669"/>
    <property type="project" value="TreeGrafter"/>
</dbReference>
<dbReference type="GO" id="GO:0070527">
    <property type="term" value="P:platelet aggregation"/>
    <property type="evidence" value="ECO:0007669"/>
    <property type="project" value="TreeGrafter"/>
</dbReference>
<feature type="non-terminal residue" evidence="9">
    <location>
        <position position="1"/>
    </location>
</feature>
<keyword evidence="2" id="KW-0964">Secreted</keyword>
<comment type="subcellular location">
    <subcellularLocation>
        <location evidence="1">Secreted</location>
    </subcellularLocation>
</comment>
<evidence type="ECO:0000256" key="4">
    <source>
        <dbReference type="ARBA" id="ARBA00023054"/>
    </source>
</evidence>
<dbReference type="NCBIfam" id="NF040941">
    <property type="entry name" value="GGGWT_bact"/>
    <property type="match status" value="1"/>
</dbReference>